<evidence type="ECO:0000259" key="1">
    <source>
        <dbReference type="Pfam" id="PF01878"/>
    </source>
</evidence>
<accession>A0ABP4NYV1</accession>
<organism evidence="3 4">
    <name type="scientific">Dactylosporangium maewongense</name>
    <dbReference type="NCBI Taxonomy" id="634393"/>
    <lineage>
        <taxon>Bacteria</taxon>
        <taxon>Bacillati</taxon>
        <taxon>Actinomycetota</taxon>
        <taxon>Actinomycetes</taxon>
        <taxon>Micromonosporales</taxon>
        <taxon>Micromonosporaceae</taxon>
        <taxon>Dactylosporangium</taxon>
    </lineage>
</organism>
<evidence type="ECO:0008006" key="5">
    <source>
        <dbReference type="Google" id="ProtNLM"/>
    </source>
</evidence>
<gene>
    <name evidence="3" type="ORF">GCM10009827_109700</name>
</gene>
<dbReference type="Proteomes" id="UP001501470">
    <property type="component" value="Unassembled WGS sequence"/>
</dbReference>
<sequence length="311" mass="34217">MKRAINAGNLGAWLIKCDPLVWDFSGFVDDGNDLIDETWSLHQNYRSDMMQPGDRILFWLSGTQSRFPRGIWGAGYVTGEAGDVAGFADDEDEFGYWLDEDARLAVRYCVPVYIPLRLDAPVTDARLRAAGIDDLEVQRMRSGSNPSWVSVDQLAKLEGLLGPWPEPPGPFAEITVTNRGAGFGDPLQNLAVEDAAMDAAVRTYEDEGWNVEDVSRENLGWDLSCTQPDGRTAKIEVKGVSGSRPTVLVTANEIRAATNEHDWVLLVVTHALSARCEITEFSREQAVAAATPYVFRADLSNLLSAEVPPRS</sequence>
<keyword evidence="4" id="KW-1185">Reference proteome</keyword>
<dbReference type="RefSeq" id="WP_344514041.1">
    <property type="nucleotide sequence ID" value="NZ_BAAAQD010000043.1"/>
</dbReference>
<dbReference type="Pfam" id="PF01878">
    <property type="entry name" value="EVE"/>
    <property type="match status" value="1"/>
</dbReference>
<proteinExistence type="predicted"/>
<dbReference type="Pfam" id="PF13020">
    <property type="entry name" value="NOV_C"/>
    <property type="match status" value="1"/>
</dbReference>
<comment type="caution">
    <text evidence="3">The sequence shown here is derived from an EMBL/GenBank/DDBJ whole genome shotgun (WGS) entry which is preliminary data.</text>
</comment>
<evidence type="ECO:0000313" key="4">
    <source>
        <dbReference type="Proteomes" id="UP001501470"/>
    </source>
</evidence>
<dbReference type="InterPro" id="IPR002740">
    <property type="entry name" value="EVE_domain"/>
</dbReference>
<dbReference type="InterPro" id="IPR015947">
    <property type="entry name" value="PUA-like_sf"/>
</dbReference>
<dbReference type="SUPFAM" id="SSF88697">
    <property type="entry name" value="PUA domain-like"/>
    <property type="match status" value="1"/>
</dbReference>
<evidence type="ECO:0000259" key="2">
    <source>
        <dbReference type="Pfam" id="PF13020"/>
    </source>
</evidence>
<feature type="domain" description="EVE" evidence="1">
    <location>
        <begin position="13"/>
        <end position="137"/>
    </location>
</feature>
<dbReference type="Gene3D" id="3.10.590.10">
    <property type="entry name" value="ph1033 like domains"/>
    <property type="match status" value="1"/>
</dbReference>
<protein>
    <recommendedName>
        <fullName evidence="5">Protein NO VEIN C-terminal domain-containing protein</fullName>
    </recommendedName>
</protein>
<reference evidence="4" key="1">
    <citation type="journal article" date="2019" name="Int. J. Syst. Evol. Microbiol.">
        <title>The Global Catalogue of Microorganisms (GCM) 10K type strain sequencing project: providing services to taxonomists for standard genome sequencing and annotation.</title>
        <authorList>
            <consortium name="The Broad Institute Genomics Platform"/>
            <consortium name="The Broad Institute Genome Sequencing Center for Infectious Disease"/>
            <person name="Wu L."/>
            <person name="Ma J."/>
        </authorList>
    </citation>
    <scope>NUCLEOTIDE SEQUENCE [LARGE SCALE GENOMIC DNA]</scope>
    <source>
        <strain evidence="4">JCM 15933</strain>
    </source>
</reference>
<name>A0ABP4NYV1_9ACTN</name>
<feature type="domain" description="Protein NO VEIN C-terminal" evidence="2">
    <location>
        <begin position="192"/>
        <end position="271"/>
    </location>
</feature>
<dbReference type="InterPro" id="IPR024975">
    <property type="entry name" value="NOV_C"/>
</dbReference>
<dbReference type="EMBL" id="BAAAQD010000043">
    <property type="protein sequence ID" value="GAA1569958.1"/>
    <property type="molecule type" value="Genomic_DNA"/>
</dbReference>
<evidence type="ECO:0000313" key="3">
    <source>
        <dbReference type="EMBL" id="GAA1569958.1"/>
    </source>
</evidence>